<feature type="compositionally biased region" description="Basic and acidic residues" evidence="1">
    <location>
        <begin position="329"/>
        <end position="354"/>
    </location>
</feature>
<keyword evidence="4" id="KW-1185">Reference proteome</keyword>
<comment type="caution">
    <text evidence="3">The sequence shown here is derived from an EMBL/GenBank/DDBJ whole genome shotgun (WGS) entry which is preliminary data.</text>
</comment>
<keyword evidence="3" id="KW-0378">Hydrolase</keyword>
<feature type="region of interest" description="Disordered" evidence="1">
    <location>
        <begin position="296"/>
        <end position="389"/>
    </location>
</feature>
<feature type="compositionally biased region" description="Polar residues" evidence="1">
    <location>
        <begin position="356"/>
        <end position="376"/>
    </location>
</feature>
<feature type="compositionally biased region" description="Polar residues" evidence="1">
    <location>
        <begin position="1"/>
        <end position="20"/>
    </location>
</feature>
<dbReference type="STRING" id="212602.A0A420HCY5"/>
<dbReference type="AlphaFoldDB" id="A0A420HCY5"/>
<feature type="compositionally biased region" description="Polar residues" evidence="1">
    <location>
        <begin position="310"/>
        <end position="327"/>
    </location>
</feature>
<dbReference type="InterPro" id="IPR000073">
    <property type="entry name" value="AB_hydrolase_1"/>
</dbReference>
<dbReference type="Proteomes" id="UP000286134">
    <property type="component" value="Unassembled WGS sequence"/>
</dbReference>
<dbReference type="GO" id="GO:0016787">
    <property type="term" value="F:hydrolase activity"/>
    <property type="evidence" value="ECO:0007669"/>
    <property type="project" value="UniProtKB-KW"/>
</dbReference>
<gene>
    <name evidence="3" type="ORF">OnM2_090023</name>
</gene>
<feature type="compositionally biased region" description="Basic and acidic residues" evidence="1">
    <location>
        <begin position="377"/>
        <end position="388"/>
    </location>
</feature>
<dbReference type="SUPFAM" id="SSF53474">
    <property type="entry name" value="alpha/beta-Hydrolases"/>
    <property type="match status" value="1"/>
</dbReference>
<dbReference type="InterPro" id="IPR029058">
    <property type="entry name" value="AB_hydrolase_fold"/>
</dbReference>
<feature type="domain" description="AB hydrolase-1" evidence="2">
    <location>
        <begin position="455"/>
        <end position="534"/>
    </location>
</feature>
<name>A0A420HCY5_9PEZI</name>
<dbReference type="EMBL" id="MCFK01009072">
    <property type="protein sequence ID" value="RKF55301.1"/>
    <property type="molecule type" value="Genomic_DNA"/>
</dbReference>
<proteinExistence type="predicted"/>
<dbReference type="OrthoDB" id="435520at2759"/>
<evidence type="ECO:0000259" key="2">
    <source>
        <dbReference type="Pfam" id="PF00561"/>
    </source>
</evidence>
<feature type="compositionally biased region" description="Polar residues" evidence="1">
    <location>
        <begin position="65"/>
        <end position="81"/>
    </location>
</feature>
<dbReference type="Pfam" id="PF00561">
    <property type="entry name" value="Abhydrolase_1"/>
    <property type="match status" value="1"/>
</dbReference>
<dbReference type="PANTHER" id="PTHR43433">
    <property type="entry name" value="HYDROLASE, ALPHA/BETA FOLD FAMILY PROTEIN"/>
    <property type="match status" value="1"/>
</dbReference>
<sequence>MDPSVSMSARNYASATSRRNSAADYHTANTLSQIHLEPASSEVISNLIISLSVMPKLSHQESHQSTRPSSTSAQIGTDSFPFRNSNVRVETCSETCSGSSQSLRKDFEKYQHSASLQSSLDQDIGKLTSSSLEAREASQHLLFKLTRSDTSTCSNSKDSPLNVDSRTVLNHSDVVERRSIGNLSIKPAQMRCELLGKPPDARTKRQRRIIYKSSLEKLRNKELEKQKKSRDSINNWPCNEPMPTINGKITFCDPKFNSNNLEEKVMGSSILASENINQDESKSMKGLKKLVTKDSLSLKSESDGGFPANPSGTSTDPSIESRTTVRAYQQDKDPESRKNIHSKESGIKTSERPYSKQKNQSSLSPGSPRTTGNFKQSHTDRVSIDERSSSIGSIDEAVEAYLCAPRLSQKIRNPQTGRVISFSEVGDPEGFAVFCCVGMGLTRYVTAFYDELALSLKLRLITPDRPGVGDSEPYNDGTSTPLSWPDDVYTICQFLRITKFSILAHSAGAIYALATALRMPQHIRGRIHLLAPWIPPSQMSVIGGRVGLPPNSSIPTSQRILRVLPTTILKAANSSFISATSNSLTSSLSKQRKSKRKSIGREIIAASARNTLSTGIENEILRRNSPLFLESSNLTISQNEDAQINSEANILAAAAYSLAVKERQVNYESRLTHAIWNLATQGANPAVDLLVCLERRHTIGFRYVDITRAVVIHHGSKDTRVPLENVLWMGKTMKRCDVHVLEGEGHSLMASASVMSGILTEIAKEWEDWMRVTTSTVAHRNEGIRRALIDRASIGAFR</sequence>
<dbReference type="PANTHER" id="PTHR43433:SF10">
    <property type="entry name" value="AB HYDROLASE-1 DOMAIN-CONTAINING PROTEIN"/>
    <property type="match status" value="1"/>
</dbReference>
<reference evidence="3 4" key="1">
    <citation type="journal article" date="2018" name="BMC Genomics">
        <title>Comparative genome analyses reveal sequence features reflecting distinct modes of host-adaptation between dicot and monocot powdery mildew.</title>
        <authorList>
            <person name="Wu Y."/>
            <person name="Ma X."/>
            <person name="Pan Z."/>
            <person name="Kale S.D."/>
            <person name="Song Y."/>
            <person name="King H."/>
            <person name="Zhang Q."/>
            <person name="Presley C."/>
            <person name="Deng X."/>
            <person name="Wei C.I."/>
            <person name="Xiao S."/>
        </authorList>
    </citation>
    <scope>NUCLEOTIDE SEQUENCE [LARGE SCALE GENOMIC DNA]</scope>
    <source>
        <strain evidence="3">UMSG2</strain>
    </source>
</reference>
<feature type="region of interest" description="Disordered" evidence="1">
    <location>
        <begin position="59"/>
        <end position="81"/>
    </location>
</feature>
<evidence type="ECO:0000313" key="3">
    <source>
        <dbReference type="EMBL" id="RKF55301.1"/>
    </source>
</evidence>
<dbReference type="Gene3D" id="3.40.50.1820">
    <property type="entry name" value="alpha/beta hydrolase"/>
    <property type="match status" value="1"/>
</dbReference>
<evidence type="ECO:0000256" key="1">
    <source>
        <dbReference type="SAM" id="MobiDB-lite"/>
    </source>
</evidence>
<feature type="region of interest" description="Disordered" evidence="1">
    <location>
        <begin position="1"/>
        <end position="24"/>
    </location>
</feature>
<dbReference type="InterPro" id="IPR050471">
    <property type="entry name" value="AB_hydrolase"/>
</dbReference>
<organism evidence="3 4">
    <name type="scientific">Erysiphe neolycopersici</name>
    <dbReference type="NCBI Taxonomy" id="212602"/>
    <lineage>
        <taxon>Eukaryota</taxon>
        <taxon>Fungi</taxon>
        <taxon>Dikarya</taxon>
        <taxon>Ascomycota</taxon>
        <taxon>Pezizomycotina</taxon>
        <taxon>Leotiomycetes</taxon>
        <taxon>Erysiphales</taxon>
        <taxon>Erysiphaceae</taxon>
        <taxon>Erysiphe</taxon>
    </lineage>
</organism>
<evidence type="ECO:0000313" key="4">
    <source>
        <dbReference type="Proteomes" id="UP000286134"/>
    </source>
</evidence>
<protein>
    <submittedName>
        <fullName evidence="3">Putative alpha beta hydrolase fold-containing protein</fullName>
    </submittedName>
</protein>
<accession>A0A420HCY5</accession>